<dbReference type="AlphaFoldDB" id="A0A923IYJ3"/>
<protein>
    <submittedName>
        <fullName evidence="2">Uncharacterized protein</fullName>
    </submittedName>
</protein>
<evidence type="ECO:0000313" key="3">
    <source>
        <dbReference type="Proteomes" id="UP000617426"/>
    </source>
</evidence>
<comment type="caution">
    <text evidence="2">The sequence shown here is derived from an EMBL/GenBank/DDBJ whole genome shotgun (WGS) entry which is preliminary data.</text>
</comment>
<dbReference type="GeneID" id="85978299"/>
<dbReference type="RefSeq" id="WP_154475534.1">
    <property type="nucleotide sequence ID" value="NZ_JACHMK010000001.1"/>
</dbReference>
<evidence type="ECO:0000313" key="2">
    <source>
        <dbReference type="EMBL" id="MBB6333694.1"/>
    </source>
</evidence>
<feature type="transmembrane region" description="Helical" evidence="1">
    <location>
        <begin position="21"/>
        <end position="39"/>
    </location>
</feature>
<evidence type="ECO:0000256" key="1">
    <source>
        <dbReference type="SAM" id="Phobius"/>
    </source>
</evidence>
<dbReference type="OrthoDB" id="3267875at2"/>
<reference evidence="2" key="1">
    <citation type="submission" date="2020-08" db="EMBL/GenBank/DDBJ databases">
        <title>Sequencing the genomes of 1000 actinobacteria strains.</title>
        <authorList>
            <person name="Klenk H.-P."/>
        </authorList>
    </citation>
    <scope>NUCLEOTIDE SEQUENCE</scope>
    <source>
        <strain evidence="2">DSM 10695</strain>
    </source>
</reference>
<keyword evidence="1" id="KW-0812">Transmembrane</keyword>
<name>A0A923IYJ3_9ACTO</name>
<sequence>MYAWIFRHLPGPTWLKAIESLILIGAVVYALFTWGYPWAQEFFGLGGAAAV</sequence>
<dbReference type="Proteomes" id="UP000617426">
    <property type="component" value="Unassembled WGS sequence"/>
</dbReference>
<gene>
    <name evidence="2" type="ORF">HD592_000259</name>
</gene>
<accession>A0A923IYJ3</accession>
<keyword evidence="3" id="KW-1185">Reference proteome</keyword>
<proteinExistence type="predicted"/>
<keyword evidence="1" id="KW-0472">Membrane</keyword>
<dbReference type="EMBL" id="JACHMK010000001">
    <property type="protein sequence ID" value="MBB6333694.1"/>
    <property type="molecule type" value="Genomic_DNA"/>
</dbReference>
<organism evidence="2 3">
    <name type="scientific">Schaalia hyovaginalis</name>
    <dbReference type="NCBI Taxonomy" id="29316"/>
    <lineage>
        <taxon>Bacteria</taxon>
        <taxon>Bacillati</taxon>
        <taxon>Actinomycetota</taxon>
        <taxon>Actinomycetes</taxon>
        <taxon>Actinomycetales</taxon>
        <taxon>Actinomycetaceae</taxon>
        <taxon>Schaalia</taxon>
    </lineage>
</organism>
<keyword evidence="1" id="KW-1133">Transmembrane helix</keyword>